<evidence type="ECO:0000256" key="1">
    <source>
        <dbReference type="ARBA" id="ARBA00007825"/>
    </source>
</evidence>
<protein>
    <submittedName>
        <fullName evidence="6">Dioxygenase</fullName>
    </submittedName>
</protein>
<dbReference type="InterPro" id="IPR015889">
    <property type="entry name" value="Intradiol_dOase_core"/>
</dbReference>
<evidence type="ECO:0000313" key="6">
    <source>
        <dbReference type="EMBL" id="MBJ7596582.1"/>
    </source>
</evidence>
<feature type="domain" description="Intradiol ring-cleavage dioxygenases" evidence="5">
    <location>
        <begin position="12"/>
        <end position="131"/>
    </location>
</feature>
<dbReference type="Pfam" id="PF00775">
    <property type="entry name" value="Dioxygenase_C"/>
    <property type="match status" value="1"/>
</dbReference>
<dbReference type="EMBL" id="JAEKNR010000010">
    <property type="protein sequence ID" value="MBJ7596582.1"/>
    <property type="molecule type" value="Genomic_DNA"/>
</dbReference>
<dbReference type="Gene3D" id="2.60.130.10">
    <property type="entry name" value="Aromatic compound dioxygenase"/>
    <property type="match status" value="1"/>
</dbReference>
<dbReference type="SUPFAM" id="SSF49482">
    <property type="entry name" value="Aromatic compound dioxygenase"/>
    <property type="match status" value="1"/>
</dbReference>
<name>A0A934K3D5_9BACT</name>
<dbReference type="AlphaFoldDB" id="A0A934K3D5"/>
<reference evidence="6" key="1">
    <citation type="submission" date="2020-10" db="EMBL/GenBank/DDBJ databases">
        <title>Ca. Dormibacterota MAGs.</title>
        <authorList>
            <person name="Montgomery K."/>
        </authorList>
    </citation>
    <scope>NUCLEOTIDE SEQUENCE [LARGE SCALE GENOMIC DNA]</scope>
    <source>
        <strain evidence="6">SC8812_S17_10</strain>
    </source>
</reference>
<keyword evidence="3" id="KW-0560">Oxidoreductase</keyword>
<organism evidence="6 7">
    <name type="scientific">Candidatus Nephthysia bennettiae</name>
    <dbReference type="NCBI Taxonomy" id="3127016"/>
    <lineage>
        <taxon>Bacteria</taxon>
        <taxon>Bacillati</taxon>
        <taxon>Candidatus Dormiibacterota</taxon>
        <taxon>Candidatus Dormibacteria</taxon>
        <taxon>Candidatus Dormibacterales</taxon>
        <taxon>Candidatus Dormibacteraceae</taxon>
        <taxon>Candidatus Nephthysia</taxon>
    </lineage>
</organism>
<evidence type="ECO:0000256" key="3">
    <source>
        <dbReference type="ARBA" id="ARBA00023002"/>
    </source>
</evidence>
<dbReference type="InterPro" id="IPR000627">
    <property type="entry name" value="Intradiol_dOase_C"/>
</dbReference>
<keyword evidence="7" id="KW-1185">Reference proteome</keyword>
<evidence type="ECO:0000256" key="4">
    <source>
        <dbReference type="SAM" id="MobiDB-lite"/>
    </source>
</evidence>
<feature type="region of interest" description="Disordered" evidence="4">
    <location>
        <begin position="1"/>
        <end position="28"/>
    </location>
</feature>
<dbReference type="Proteomes" id="UP000612893">
    <property type="component" value="Unassembled WGS sequence"/>
</dbReference>
<dbReference type="PANTHER" id="PTHR33711:SF11">
    <property type="entry name" value="DIOXYGENASE"/>
    <property type="match status" value="1"/>
</dbReference>
<dbReference type="InterPro" id="IPR050770">
    <property type="entry name" value="Intradiol_RC_Dioxygenase"/>
</dbReference>
<dbReference type="GO" id="GO:0016702">
    <property type="term" value="F:oxidoreductase activity, acting on single donors with incorporation of molecular oxygen, incorporation of two atoms of oxygen"/>
    <property type="evidence" value="ECO:0007669"/>
    <property type="project" value="InterPro"/>
</dbReference>
<evidence type="ECO:0000313" key="7">
    <source>
        <dbReference type="Proteomes" id="UP000612893"/>
    </source>
</evidence>
<comment type="similarity">
    <text evidence="1">Belongs to the intradiol ring-cleavage dioxygenase family.</text>
</comment>
<dbReference type="GO" id="GO:0008199">
    <property type="term" value="F:ferric iron binding"/>
    <property type="evidence" value="ECO:0007669"/>
    <property type="project" value="InterPro"/>
</dbReference>
<accession>A0A934K3D5</accession>
<evidence type="ECO:0000259" key="5">
    <source>
        <dbReference type="Pfam" id="PF00775"/>
    </source>
</evidence>
<keyword evidence="2 6" id="KW-0223">Dioxygenase</keyword>
<comment type="caution">
    <text evidence="6">The sequence shown here is derived from an EMBL/GenBank/DDBJ whole genome shotgun (WGS) entry which is preliminary data.</text>
</comment>
<evidence type="ECO:0000256" key="2">
    <source>
        <dbReference type="ARBA" id="ARBA00022964"/>
    </source>
</evidence>
<gene>
    <name evidence="6" type="ORF">JF922_00640</name>
</gene>
<dbReference type="PANTHER" id="PTHR33711">
    <property type="entry name" value="DIOXYGENASE, PUTATIVE (AFU_ORTHOLOGUE AFUA_2G02910)-RELATED"/>
    <property type="match status" value="1"/>
</dbReference>
<proteinExistence type="inferred from homology"/>
<feature type="non-terminal residue" evidence="6">
    <location>
        <position position="1"/>
    </location>
</feature>
<sequence>PCSGRATPAVTEGPYFKPGSPERSSLLQPGISGTQLVLTGRVLALDCRPLGGVVLDFWQADASGSYDNSGFRLRGHQATDAEGRYSLTTVMPGEYPGRTEHIHVKVAAPGRPVVTTQLFFPGVARNAGDSIFDPALLVGLSDAAGGKAAAFDFVLSA</sequence>
<dbReference type="CDD" id="cd00421">
    <property type="entry name" value="intradiol_dioxygenase"/>
    <property type="match status" value="1"/>
</dbReference>